<dbReference type="EMBL" id="HBHT01012843">
    <property type="protein sequence ID" value="CAD9958137.1"/>
    <property type="molecule type" value="Transcribed_RNA"/>
</dbReference>
<feature type="compositionally biased region" description="Polar residues" evidence="1">
    <location>
        <begin position="68"/>
        <end position="82"/>
    </location>
</feature>
<sequence>MTKVTKPKRGLLGDPSVATKVGVATLLGVILLVLISWPGGEERRRLRAKSHGHHHHHHGIEGVVSYASAPQESAGTLSQQFENHLHEDPLALYNGFDSESGSGSSSESGSEDDGDDDDDDDDDNDGEEEEGSKDAVENKDEPTGDETAAI</sequence>
<proteinExistence type="predicted"/>
<keyword evidence="2" id="KW-1133">Transmembrane helix</keyword>
<evidence type="ECO:0000256" key="2">
    <source>
        <dbReference type="SAM" id="Phobius"/>
    </source>
</evidence>
<organism evidence="3">
    <name type="scientific">Entomoneis paludosa</name>
    <dbReference type="NCBI Taxonomy" id="265537"/>
    <lineage>
        <taxon>Eukaryota</taxon>
        <taxon>Sar</taxon>
        <taxon>Stramenopiles</taxon>
        <taxon>Ochrophyta</taxon>
        <taxon>Bacillariophyta</taxon>
        <taxon>Bacillariophyceae</taxon>
        <taxon>Bacillariophycidae</taxon>
        <taxon>Entomoneidaceae</taxon>
        <taxon>Entomoneis</taxon>
    </lineage>
</organism>
<keyword evidence="2" id="KW-0472">Membrane</keyword>
<feature type="compositionally biased region" description="Low complexity" evidence="1">
    <location>
        <begin position="97"/>
        <end position="108"/>
    </location>
</feature>
<feature type="transmembrane region" description="Helical" evidence="2">
    <location>
        <begin position="17"/>
        <end position="37"/>
    </location>
</feature>
<feature type="compositionally biased region" description="Basic and acidic residues" evidence="1">
    <location>
        <begin position="132"/>
        <end position="142"/>
    </location>
</feature>
<name>A0A7S3DMP7_9STRA</name>
<gene>
    <name evidence="3" type="ORF">APAL1065_LOCUS8594</name>
</gene>
<keyword evidence="2" id="KW-0812">Transmembrane</keyword>
<feature type="region of interest" description="Disordered" evidence="1">
    <location>
        <begin position="46"/>
        <end position="150"/>
    </location>
</feature>
<protein>
    <submittedName>
        <fullName evidence="3">Uncharacterized protein</fullName>
    </submittedName>
</protein>
<dbReference type="AlphaFoldDB" id="A0A7S3DMP7"/>
<feature type="compositionally biased region" description="Acidic residues" evidence="1">
    <location>
        <begin position="109"/>
        <end position="131"/>
    </location>
</feature>
<accession>A0A7S3DMP7</accession>
<evidence type="ECO:0000313" key="3">
    <source>
        <dbReference type="EMBL" id="CAD9958137.1"/>
    </source>
</evidence>
<reference evidence="3" key="1">
    <citation type="submission" date="2021-01" db="EMBL/GenBank/DDBJ databases">
        <authorList>
            <person name="Corre E."/>
            <person name="Pelletier E."/>
            <person name="Niang G."/>
            <person name="Scheremetjew M."/>
            <person name="Finn R."/>
            <person name="Kale V."/>
            <person name="Holt S."/>
            <person name="Cochrane G."/>
            <person name="Meng A."/>
            <person name="Brown T."/>
            <person name="Cohen L."/>
        </authorList>
    </citation>
    <scope>NUCLEOTIDE SEQUENCE</scope>
    <source>
        <strain evidence="3">CCMP125</strain>
    </source>
</reference>
<evidence type="ECO:0000256" key="1">
    <source>
        <dbReference type="SAM" id="MobiDB-lite"/>
    </source>
</evidence>
<feature type="compositionally biased region" description="Basic residues" evidence="1">
    <location>
        <begin position="46"/>
        <end position="58"/>
    </location>
</feature>